<sequence length="377" mass="42205">MEQWLENITAILSHDFISGISTTDWALAALILVAFLFLRKLFSTIVLGFAQRLAGKTRTDLDDNIIKALRDPLRFVFIILGILAAISILPLRPDLHVFMMHVINSLFTFLVFWTIYKLVEPLSFFFDHLSDAFGAALTEDMKYFSIRAFKTIFVFLGVMAILQEWGINIAAFLGGLGLAGMAVALAARDTISNLFGGLTIFMDKTFTKGDWIETPFVEGTVESIGLRATKIRSFAKALITVPNAKLANAPVVNWSRMTHRRIKMTIGLEYRTTAAQLEKIVEKIRAYLADHSDVAQDTTQMVHLVGFGDSSINLNLYYFTRTTEWLKWRDVVNANIIDFKKIVEAEGAAFAFPSRTVYLENATTAYLENASTTAIIG</sequence>
<protein>
    <submittedName>
        <fullName evidence="11">Putative Mechanosensitive ion channel</fullName>
    </submittedName>
</protein>
<feature type="transmembrane region" description="Helical" evidence="7">
    <location>
        <begin position="25"/>
        <end position="50"/>
    </location>
</feature>
<feature type="transmembrane region" description="Helical" evidence="7">
    <location>
        <begin position="144"/>
        <end position="163"/>
    </location>
</feature>
<dbReference type="SUPFAM" id="SSF50182">
    <property type="entry name" value="Sm-like ribonucleoproteins"/>
    <property type="match status" value="1"/>
</dbReference>
<evidence type="ECO:0000313" key="11">
    <source>
        <dbReference type="EMBL" id="ABZ09805.1"/>
    </source>
</evidence>
<evidence type="ECO:0000259" key="10">
    <source>
        <dbReference type="Pfam" id="PF21088"/>
    </source>
</evidence>
<evidence type="ECO:0000256" key="3">
    <source>
        <dbReference type="ARBA" id="ARBA00022475"/>
    </source>
</evidence>
<keyword evidence="4 7" id="KW-0812">Transmembrane</keyword>
<feature type="domain" description="Mechanosensitive ion channel MscS C-terminal" evidence="9">
    <location>
        <begin position="262"/>
        <end position="349"/>
    </location>
</feature>
<dbReference type="SUPFAM" id="SSF82689">
    <property type="entry name" value="Mechanosensitive channel protein MscS (YggB), C-terminal domain"/>
    <property type="match status" value="1"/>
</dbReference>
<comment type="similarity">
    <text evidence="2">Belongs to the MscS (TC 1.A.23) family.</text>
</comment>
<dbReference type="Pfam" id="PF21082">
    <property type="entry name" value="MS_channel_3rd"/>
    <property type="match status" value="1"/>
</dbReference>
<dbReference type="Gene3D" id="1.10.287.1260">
    <property type="match status" value="1"/>
</dbReference>
<dbReference type="InterPro" id="IPR049142">
    <property type="entry name" value="MS_channel_1st"/>
</dbReference>
<dbReference type="InterPro" id="IPR023408">
    <property type="entry name" value="MscS_beta-dom_sf"/>
</dbReference>
<dbReference type="InterPro" id="IPR011014">
    <property type="entry name" value="MscS_channel_TM-2"/>
</dbReference>
<evidence type="ECO:0000256" key="1">
    <source>
        <dbReference type="ARBA" id="ARBA00004651"/>
    </source>
</evidence>
<feature type="transmembrane region" description="Helical" evidence="7">
    <location>
        <begin position="71"/>
        <end position="91"/>
    </location>
</feature>
<name>B3TB40_9ZZZZ</name>
<accession>B3TB40</accession>
<reference evidence="11" key="1">
    <citation type="journal article" date="2008" name="ISME J.">
        <title>Genomic patterns of recombination, clonal divergence and environment in marine microbial populations.</title>
        <authorList>
            <person name="Konstantinidis K.T."/>
            <person name="Delong E.F."/>
        </authorList>
    </citation>
    <scope>NUCLEOTIDE SEQUENCE</scope>
</reference>
<dbReference type="GO" id="GO:0005886">
    <property type="term" value="C:plasma membrane"/>
    <property type="evidence" value="ECO:0007669"/>
    <property type="project" value="UniProtKB-SubCell"/>
</dbReference>
<dbReference type="AlphaFoldDB" id="B3TB40"/>
<keyword evidence="6 7" id="KW-0472">Membrane</keyword>
<feature type="domain" description="Mechanosensitive ion channel MscS" evidence="8">
    <location>
        <begin position="189"/>
        <end position="256"/>
    </location>
</feature>
<evidence type="ECO:0000259" key="9">
    <source>
        <dbReference type="Pfam" id="PF21082"/>
    </source>
</evidence>
<keyword evidence="5 7" id="KW-1133">Transmembrane helix</keyword>
<evidence type="ECO:0000256" key="7">
    <source>
        <dbReference type="SAM" id="Phobius"/>
    </source>
</evidence>
<keyword evidence="3" id="KW-1003">Cell membrane</keyword>
<dbReference type="EMBL" id="EU016658">
    <property type="protein sequence ID" value="ABZ09805.1"/>
    <property type="molecule type" value="Genomic_DNA"/>
</dbReference>
<dbReference type="Gene3D" id="2.30.30.60">
    <property type="match status" value="1"/>
</dbReference>
<gene>
    <name evidence="11" type="ORF">ALOHA_HF4000APKG8K5ctg1g18</name>
</gene>
<evidence type="ECO:0000256" key="5">
    <source>
        <dbReference type="ARBA" id="ARBA00022989"/>
    </source>
</evidence>
<dbReference type="PANTHER" id="PTHR43634:SF2">
    <property type="entry name" value="LOW CONDUCTANCE MECHANOSENSITIVE CHANNEL YNAI"/>
    <property type="match status" value="1"/>
</dbReference>
<proteinExistence type="inferred from homology"/>
<organism evidence="11">
    <name type="scientific">uncultured marine microorganism HF4000_APKG8K5</name>
    <dbReference type="NCBI Taxonomy" id="455555"/>
    <lineage>
        <taxon>unclassified sequences</taxon>
        <taxon>environmental samples</taxon>
    </lineage>
</organism>
<evidence type="ECO:0000256" key="4">
    <source>
        <dbReference type="ARBA" id="ARBA00022692"/>
    </source>
</evidence>
<comment type="subcellular location">
    <subcellularLocation>
        <location evidence="1">Cell membrane</location>
        <topology evidence="1">Multi-pass membrane protein</topology>
    </subcellularLocation>
</comment>
<dbReference type="InterPro" id="IPR010920">
    <property type="entry name" value="LSM_dom_sf"/>
</dbReference>
<dbReference type="Pfam" id="PF00924">
    <property type="entry name" value="MS_channel_2nd"/>
    <property type="match status" value="1"/>
</dbReference>
<dbReference type="InterPro" id="IPR011066">
    <property type="entry name" value="MscS_channel_C_sf"/>
</dbReference>
<dbReference type="Gene3D" id="3.30.70.100">
    <property type="match status" value="1"/>
</dbReference>
<dbReference type="InterPro" id="IPR045042">
    <property type="entry name" value="YnaI-like"/>
</dbReference>
<evidence type="ECO:0000259" key="8">
    <source>
        <dbReference type="Pfam" id="PF00924"/>
    </source>
</evidence>
<feature type="transmembrane region" description="Helical" evidence="7">
    <location>
        <begin position="97"/>
        <end position="116"/>
    </location>
</feature>
<dbReference type="InterPro" id="IPR049278">
    <property type="entry name" value="MS_channel_C"/>
</dbReference>
<feature type="domain" description="Mechanosensitive ion channel transmembrane helices 2/3" evidence="10">
    <location>
        <begin position="150"/>
        <end position="187"/>
    </location>
</feature>
<dbReference type="InterPro" id="IPR006685">
    <property type="entry name" value="MscS_channel_2nd"/>
</dbReference>
<evidence type="ECO:0000256" key="6">
    <source>
        <dbReference type="ARBA" id="ARBA00023136"/>
    </source>
</evidence>
<dbReference type="SUPFAM" id="SSF82861">
    <property type="entry name" value="Mechanosensitive channel protein MscS (YggB), transmembrane region"/>
    <property type="match status" value="1"/>
</dbReference>
<dbReference type="PANTHER" id="PTHR43634">
    <property type="entry name" value="OW CONDUCTANCE MECHANOSENSITIVE CHANNEL"/>
    <property type="match status" value="1"/>
</dbReference>
<dbReference type="Pfam" id="PF21088">
    <property type="entry name" value="MS_channel_1st"/>
    <property type="match status" value="1"/>
</dbReference>
<dbReference type="GO" id="GO:0055085">
    <property type="term" value="P:transmembrane transport"/>
    <property type="evidence" value="ECO:0007669"/>
    <property type="project" value="InterPro"/>
</dbReference>
<evidence type="ECO:0000256" key="2">
    <source>
        <dbReference type="ARBA" id="ARBA00008017"/>
    </source>
</evidence>